<sequence>MSQSIDPAERAELTRLLPPPGDPELSVYRQRLLKDAFLEQITEPPAARSRRRFALLAAPVAAAVLVAVLVGVAVLDRHRTGGATAVTGPFVAVAAGDSAGAAPLLERMAQVAGATPRVSLGSGDYVYVRSKVAWLVFAGDVHSGPKEAGVDAQVLDEVHSREVWVPASTGTEGLAREHGETFGLSGAPPNSRYADLPTDPATLLAQVYADTRGQGNGADGAAFDFLGEALRESLLPPPVAAAIYRAAARIPGVELVADSVDAAGRHGVAVARTDEFGERREWIFNPVTFEYLGERSYLVRDTSTGKAGMLTGTTAVLERGVVHRKGEHPR</sequence>
<feature type="region of interest" description="Disordered" evidence="1">
    <location>
        <begin position="1"/>
        <end position="22"/>
    </location>
</feature>
<evidence type="ECO:0000313" key="4">
    <source>
        <dbReference type="Proteomes" id="UP000677082"/>
    </source>
</evidence>
<accession>A0A919W4C6</accession>
<evidence type="ECO:0000256" key="1">
    <source>
        <dbReference type="SAM" id="MobiDB-lite"/>
    </source>
</evidence>
<dbReference type="AlphaFoldDB" id="A0A919W4C6"/>
<protein>
    <recommendedName>
        <fullName evidence="5">CU044_5270 family protein</fullName>
    </recommendedName>
</protein>
<evidence type="ECO:0000313" key="3">
    <source>
        <dbReference type="EMBL" id="GIM89943.1"/>
    </source>
</evidence>
<feature type="transmembrane region" description="Helical" evidence="2">
    <location>
        <begin position="53"/>
        <end position="75"/>
    </location>
</feature>
<organism evidence="3 4">
    <name type="scientific">Paractinoplanes toevensis</name>
    <dbReference type="NCBI Taxonomy" id="571911"/>
    <lineage>
        <taxon>Bacteria</taxon>
        <taxon>Bacillati</taxon>
        <taxon>Actinomycetota</taxon>
        <taxon>Actinomycetes</taxon>
        <taxon>Micromonosporales</taxon>
        <taxon>Micromonosporaceae</taxon>
        <taxon>Paractinoplanes</taxon>
    </lineage>
</organism>
<gene>
    <name evidence="3" type="ORF">Ato02nite_017360</name>
</gene>
<dbReference type="EMBL" id="BOQN01000021">
    <property type="protein sequence ID" value="GIM89943.1"/>
    <property type="molecule type" value="Genomic_DNA"/>
</dbReference>
<keyword evidence="4" id="KW-1185">Reference proteome</keyword>
<evidence type="ECO:0008006" key="5">
    <source>
        <dbReference type="Google" id="ProtNLM"/>
    </source>
</evidence>
<dbReference type="Proteomes" id="UP000677082">
    <property type="component" value="Unassembled WGS sequence"/>
</dbReference>
<proteinExistence type="predicted"/>
<evidence type="ECO:0000256" key="2">
    <source>
        <dbReference type="SAM" id="Phobius"/>
    </source>
</evidence>
<dbReference type="NCBIfam" id="NF038083">
    <property type="entry name" value="CU044_5270_fam"/>
    <property type="match status" value="1"/>
</dbReference>
<comment type="caution">
    <text evidence="3">The sequence shown here is derived from an EMBL/GenBank/DDBJ whole genome shotgun (WGS) entry which is preliminary data.</text>
</comment>
<reference evidence="3 4" key="1">
    <citation type="submission" date="2021-03" db="EMBL/GenBank/DDBJ databases">
        <title>Whole genome shotgun sequence of Actinoplanes toevensis NBRC 105298.</title>
        <authorList>
            <person name="Komaki H."/>
            <person name="Tamura T."/>
        </authorList>
    </citation>
    <scope>NUCLEOTIDE SEQUENCE [LARGE SCALE GENOMIC DNA]</scope>
    <source>
        <strain evidence="3 4">NBRC 105298</strain>
    </source>
</reference>
<dbReference type="InterPro" id="IPR047789">
    <property type="entry name" value="CU044_5270-like"/>
</dbReference>
<keyword evidence="2" id="KW-0812">Transmembrane</keyword>
<keyword evidence="2" id="KW-1133">Transmembrane helix</keyword>
<keyword evidence="2" id="KW-0472">Membrane</keyword>
<name>A0A919W4C6_9ACTN</name>
<dbReference type="RefSeq" id="WP_213005898.1">
    <property type="nucleotide sequence ID" value="NZ_BOQN01000021.1"/>
</dbReference>